<feature type="region of interest" description="Disordered" evidence="1">
    <location>
        <begin position="1"/>
        <end position="20"/>
    </location>
</feature>
<dbReference type="InterPro" id="IPR011042">
    <property type="entry name" value="6-blade_b-propeller_TolB-like"/>
</dbReference>
<evidence type="ECO:0000313" key="2">
    <source>
        <dbReference type="EMBL" id="PRQ09842.1"/>
    </source>
</evidence>
<protein>
    <submittedName>
        <fullName evidence="2">Uncharacterized protein</fullName>
    </submittedName>
</protein>
<dbReference type="EMBL" id="PVNL01000011">
    <property type="protein sequence ID" value="PRQ09842.1"/>
    <property type="molecule type" value="Genomic_DNA"/>
</dbReference>
<sequence>MSGADPRVPTHWDGARLVDGPTSRNASPWGRILGVVILLLGFDLALGMIPSKDEREQSGQAFTAEPNPATGAELRRTLEAATTAASEGRSLLLIGDSVLAGDVLAADRPHDWQRHRVIDYMQRELAGHADASLHQIALDGLLPVDALHLVAELDRIDPAGRVELVLEINLRYFSAQYAEQRECTRDVLCKLGTAAFDAGGRPLLRSWQGLVTAAAGTGDWLRERVPVHRRRPRLELERLDALSGLAVVRGADGSDEAIDQTPSDASELDELDELDGEAELEGRARVREHYRSAALRSTHEQLRALDQLLEHLDAHDRPATLFVTPLEDRFAEATMGESTLGRRYTALARKVNDHEDPKLQLVDLDHPLFVDAHFIDHVHLWPDGARLLAINLLHELNLPLAQRPFEAMMIHPEGHDRSLVHRVSTGYNEGGAWQAELRKPEGVAVSADGTRVVVADTQNHVLRELRGNMQFVETIAGRPREPDQIDGWARVDAHLVEPREPELRGDEVWFIDGEQREQVRVLDDDWVRTVRWSGPSCASYLRLRARAGGIWMLCGDGRLLLLDVDHHRARAVSEVSMSPLVAFDVGPTAAYLGDADGRLWQRELVNADTPESLELGTWDLVFRNVGEDLLPNGHRVGFPYHYDELRLAKIVDLRFIERYGGLLIADEFPLENPSESLEKRWTERVHLRYFDLDAARVLPWLKPLTHGDGHVLYNESVDQYASYWHLGSMAIAQDDASMIWVERQRSRIVRIADGLLGVAKTGNHHTKAVTVPILMTIASVGPKVAAQLRPDRYLDRRYEPLARRGPYVALLLGSSLSSMSDRYSNYSLGRRLEQELQRELGYRDGVRLDLFQVSWGAASFGENVNNFANWMGTSVPPDVVFIEAQDFGGSYVRDTKTPGEVNAAFAKLQRFAERYDTLVVFYDLSSIESNRRDGMRSTDSGTRRLLDKAEQLGFVVLDPGDRLLPQLLTHSPWGNQPFDDNQHHGSTWAVDITAHTLSGMVGPLLRDFFADRVPAREREVDPAVFDANEGTRRPLRLALEELELDGVELPDVSITHVQTNYVNRQLQVYVDTAGLDDAMKQASWDRVAAAVIVMVLQDDLYADLAESLSLELVEFSNYDEYGNGVLSSANSVWARKFDGGSLRNFMRKHAR</sequence>
<evidence type="ECO:0000256" key="1">
    <source>
        <dbReference type="SAM" id="MobiDB-lite"/>
    </source>
</evidence>
<dbReference type="AlphaFoldDB" id="A0A2S9YXP6"/>
<dbReference type="SUPFAM" id="SSF63825">
    <property type="entry name" value="YWTD domain"/>
    <property type="match status" value="1"/>
</dbReference>
<dbReference type="Gene3D" id="2.120.10.30">
    <property type="entry name" value="TolB, C-terminal domain"/>
    <property type="match status" value="1"/>
</dbReference>
<accession>A0A2S9YXP6</accession>
<dbReference type="Proteomes" id="UP000238823">
    <property type="component" value="Unassembled WGS sequence"/>
</dbReference>
<proteinExistence type="predicted"/>
<comment type="caution">
    <text evidence="2">The sequence shown here is derived from an EMBL/GenBank/DDBJ whole genome shotgun (WGS) entry which is preliminary data.</text>
</comment>
<gene>
    <name evidence="2" type="ORF">ENSA7_03920</name>
</gene>
<reference evidence="2 3" key="1">
    <citation type="submission" date="2018-03" db="EMBL/GenBank/DDBJ databases">
        <title>Draft Genome Sequences of the Obligatory Marine Myxobacteria Enhygromyxa salina SWB007.</title>
        <authorList>
            <person name="Poehlein A."/>
            <person name="Moghaddam J.A."/>
            <person name="Harms H."/>
            <person name="Alanjari M."/>
            <person name="Koenig G.M."/>
            <person name="Daniel R."/>
            <person name="Schaeberle T.F."/>
        </authorList>
    </citation>
    <scope>NUCLEOTIDE SEQUENCE [LARGE SCALE GENOMIC DNA]</scope>
    <source>
        <strain evidence="2 3">SWB007</strain>
    </source>
</reference>
<organism evidence="2 3">
    <name type="scientific">Enhygromyxa salina</name>
    <dbReference type="NCBI Taxonomy" id="215803"/>
    <lineage>
        <taxon>Bacteria</taxon>
        <taxon>Pseudomonadati</taxon>
        <taxon>Myxococcota</taxon>
        <taxon>Polyangia</taxon>
        <taxon>Nannocystales</taxon>
        <taxon>Nannocystaceae</taxon>
        <taxon>Enhygromyxa</taxon>
    </lineage>
</organism>
<name>A0A2S9YXP6_9BACT</name>
<evidence type="ECO:0000313" key="3">
    <source>
        <dbReference type="Proteomes" id="UP000238823"/>
    </source>
</evidence>